<evidence type="ECO:0000313" key="8">
    <source>
        <dbReference type="Proteomes" id="UP000193719"/>
    </source>
</evidence>
<name>A0A1Y1VM87_9FUNG</name>
<evidence type="ECO:0000256" key="2">
    <source>
        <dbReference type="ARBA" id="ARBA00022555"/>
    </source>
</evidence>
<gene>
    <name evidence="7" type="ORF">BCR36DRAFT_275056</name>
</gene>
<dbReference type="EC" id="3.1.1.29" evidence="1"/>
<dbReference type="AlphaFoldDB" id="A0A1Y1VM87"/>
<feature type="non-terminal residue" evidence="7">
    <location>
        <position position="1"/>
    </location>
</feature>
<evidence type="ECO:0000256" key="6">
    <source>
        <dbReference type="SAM" id="MobiDB-lite"/>
    </source>
</evidence>
<evidence type="ECO:0000256" key="1">
    <source>
        <dbReference type="ARBA" id="ARBA00013260"/>
    </source>
</evidence>
<dbReference type="Gene3D" id="3.40.50.1470">
    <property type="entry name" value="Peptidyl-tRNA hydrolase"/>
    <property type="match status" value="1"/>
</dbReference>
<dbReference type="SUPFAM" id="SSF53178">
    <property type="entry name" value="Peptidyl-tRNA hydrolase-like"/>
    <property type="match status" value="2"/>
</dbReference>
<evidence type="ECO:0000256" key="5">
    <source>
        <dbReference type="ARBA" id="ARBA00038063"/>
    </source>
</evidence>
<evidence type="ECO:0000313" key="7">
    <source>
        <dbReference type="EMBL" id="ORX59889.1"/>
    </source>
</evidence>
<comment type="caution">
    <text evidence="7">The sequence shown here is derived from an EMBL/GenBank/DDBJ whole genome shotgun (WGS) entry which is preliminary data.</text>
</comment>
<reference evidence="7 8" key="1">
    <citation type="submission" date="2016-08" db="EMBL/GenBank/DDBJ databases">
        <title>Genomes of anaerobic fungi encode conserved fungal cellulosomes for biomass hydrolysis.</title>
        <authorList>
            <consortium name="DOE Joint Genome Institute"/>
            <person name="Haitjema C.H."/>
            <person name="Gilmore S.P."/>
            <person name="Henske J.K."/>
            <person name="Solomon K.V."/>
            <person name="De Groot R."/>
            <person name="Kuo A."/>
            <person name="Mondo S.J."/>
            <person name="Salamov A.A."/>
            <person name="Labutti K."/>
            <person name="Zhao Z."/>
            <person name="Chiniquy J."/>
            <person name="Barry K."/>
            <person name="Brewer H.M."/>
            <person name="Purvine S.O."/>
            <person name="Wright A.T."/>
            <person name="Boxma B."/>
            <person name="Van Alen T."/>
            <person name="Hackstein J.H."/>
            <person name="Baker S.E."/>
            <person name="Grigoriev I.V."/>
            <person name="O'Malley M.A."/>
        </authorList>
    </citation>
    <scope>NUCLEOTIDE SEQUENCE [LARGE SCALE GENOMIC DNA]</scope>
    <source>
        <strain evidence="8">finn</strain>
    </source>
</reference>
<dbReference type="EMBL" id="MCFH01000002">
    <property type="protein sequence ID" value="ORX59889.1"/>
    <property type="molecule type" value="Genomic_DNA"/>
</dbReference>
<comment type="similarity">
    <text evidence="5">Belongs to the PTH family.</text>
</comment>
<keyword evidence="4" id="KW-0694">RNA-binding</keyword>
<dbReference type="Proteomes" id="UP000193719">
    <property type="component" value="Unassembled WGS sequence"/>
</dbReference>
<dbReference type="CDD" id="cd00462">
    <property type="entry name" value="PTH"/>
    <property type="match status" value="1"/>
</dbReference>
<dbReference type="InterPro" id="IPR018171">
    <property type="entry name" value="Pept_tRNA_hydro_CS"/>
</dbReference>
<feature type="region of interest" description="Disordered" evidence="6">
    <location>
        <begin position="58"/>
        <end position="84"/>
    </location>
</feature>
<proteinExistence type="inferred from homology"/>
<evidence type="ECO:0000256" key="4">
    <source>
        <dbReference type="ARBA" id="ARBA00022884"/>
    </source>
</evidence>
<feature type="compositionally biased region" description="Low complexity" evidence="6">
    <location>
        <begin position="75"/>
        <end position="84"/>
    </location>
</feature>
<dbReference type="Pfam" id="PF01195">
    <property type="entry name" value="Pept_tRNA_hydro"/>
    <property type="match status" value="2"/>
</dbReference>
<dbReference type="NCBIfam" id="TIGR00447">
    <property type="entry name" value="pth"/>
    <property type="match status" value="1"/>
</dbReference>
<accession>A0A1Y1VM87</accession>
<protein>
    <recommendedName>
        <fullName evidence="1">peptidyl-tRNA hydrolase</fullName>
        <ecNumber evidence="1">3.1.1.29</ecNumber>
    </recommendedName>
</protein>
<keyword evidence="2" id="KW-0820">tRNA-binding</keyword>
<dbReference type="GO" id="GO:0004045">
    <property type="term" value="F:peptidyl-tRNA hydrolase activity"/>
    <property type="evidence" value="ECO:0007669"/>
    <property type="project" value="UniProtKB-EC"/>
</dbReference>
<dbReference type="GO" id="GO:0000049">
    <property type="term" value="F:tRNA binding"/>
    <property type="evidence" value="ECO:0007669"/>
    <property type="project" value="UniProtKB-KW"/>
</dbReference>
<reference evidence="7 8" key="2">
    <citation type="submission" date="2016-08" db="EMBL/GenBank/DDBJ databases">
        <title>Pervasive Adenine N6-methylation of Active Genes in Fungi.</title>
        <authorList>
            <consortium name="DOE Joint Genome Institute"/>
            <person name="Mondo S.J."/>
            <person name="Dannebaum R.O."/>
            <person name="Kuo R.C."/>
            <person name="Labutti K."/>
            <person name="Haridas S."/>
            <person name="Kuo A."/>
            <person name="Salamov A."/>
            <person name="Ahrendt S.R."/>
            <person name="Lipzen A."/>
            <person name="Sullivan W."/>
            <person name="Andreopoulos W.B."/>
            <person name="Clum A."/>
            <person name="Lindquist E."/>
            <person name="Daum C."/>
            <person name="Ramamoorthy G.K."/>
            <person name="Gryganskyi A."/>
            <person name="Culley D."/>
            <person name="Magnuson J.K."/>
            <person name="James T.Y."/>
            <person name="O'Malley M.A."/>
            <person name="Stajich J.E."/>
            <person name="Spatafora J.W."/>
            <person name="Visel A."/>
            <person name="Grigoriev I.V."/>
        </authorList>
    </citation>
    <scope>NUCLEOTIDE SEQUENCE [LARGE SCALE GENOMIC DNA]</scope>
    <source>
        <strain evidence="8">finn</strain>
    </source>
</reference>
<keyword evidence="3 7" id="KW-0378">Hydrolase</keyword>
<dbReference type="OrthoDB" id="1711136at2759"/>
<dbReference type="PANTHER" id="PTHR17224:SF1">
    <property type="entry name" value="PEPTIDYL-TRNA HYDROLASE"/>
    <property type="match status" value="1"/>
</dbReference>
<organism evidence="7 8">
    <name type="scientific">Piromyces finnis</name>
    <dbReference type="NCBI Taxonomy" id="1754191"/>
    <lineage>
        <taxon>Eukaryota</taxon>
        <taxon>Fungi</taxon>
        <taxon>Fungi incertae sedis</taxon>
        <taxon>Chytridiomycota</taxon>
        <taxon>Chytridiomycota incertae sedis</taxon>
        <taxon>Neocallimastigomycetes</taxon>
        <taxon>Neocallimastigales</taxon>
        <taxon>Neocallimastigaceae</taxon>
        <taxon>Piromyces</taxon>
    </lineage>
</organism>
<keyword evidence="8" id="KW-1185">Reference proteome</keyword>
<sequence length="272" mass="31594">IVGLGNPEKKLEFTRHNVGKYLVNRIAEEYGGTDWKTKNSYGGSISLLNYTVKEMENQKIKKNKKKEKSNEKTQSKNINDNSNSLNLINEKNQISTDIEKEDKIDKSLKENNDKKKQKKEITFQLYFLKPKYYINESGKGVLKAVKKFDIPSENIIVLHDNLDKKLGHIQLKESGSANGHNGIRSMIEYLETDKFYRIKIGIDRPPKTEQNKSIYFNLVGDYVLEPFKENEFEMINNEIYNRILDILKDLANKKFNQICNDLKESSDQNTNS</sequence>
<dbReference type="STRING" id="1754191.A0A1Y1VM87"/>
<dbReference type="InterPro" id="IPR036416">
    <property type="entry name" value="Pept_tRNA_hydro_sf"/>
</dbReference>
<dbReference type="InterPro" id="IPR001328">
    <property type="entry name" value="Pept_tRNA_hydro"/>
</dbReference>
<evidence type="ECO:0000256" key="3">
    <source>
        <dbReference type="ARBA" id="ARBA00022801"/>
    </source>
</evidence>
<dbReference type="PROSITE" id="PS01196">
    <property type="entry name" value="PEPT_TRNA_HYDROL_2"/>
    <property type="match status" value="1"/>
</dbReference>
<dbReference type="PANTHER" id="PTHR17224">
    <property type="entry name" value="PEPTIDYL-TRNA HYDROLASE"/>
    <property type="match status" value="1"/>
</dbReference>